<dbReference type="PANTHER" id="PTHR32248:SF4">
    <property type="entry name" value="RNA POLYMERASE SIGMA-54 FACTOR"/>
    <property type="match status" value="1"/>
</dbReference>
<proteinExistence type="inferred from homology"/>
<dbReference type="Proteomes" id="UP000006852">
    <property type="component" value="Chromosome"/>
</dbReference>
<feature type="domain" description="RNA polymerase sigma factor 54 DNA-binding" evidence="9">
    <location>
        <begin position="324"/>
        <end position="477"/>
    </location>
</feature>
<evidence type="ECO:0000256" key="4">
    <source>
        <dbReference type="ARBA" id="ARBA00022695"/>
    </source>
</evidence>
<dbReference type="OrthoDB" id="9814402at2"/>
<keyword evidence="3" id="KW-0808">Transferase</keyword>
<dbReference type="STRING" id="869209.Tresu_2070"/>
<evidence type="ECO:0000256" key="8">
    <source>
        <dbReference type="ARBA" id="ARBA00023163"/>
    </source>
</evidence>
<name>F2NTF2_TRES6</name>
<evidence type="ECO:0000256" key="6">
    <source>
        <dbReference type="ARBA" id="ARBA00023082"/>
    </source>
</evidence>
<dbReference type="GO" id="GO:0001216">
    <property type="term" value="F:DNA-binding transcription activator activity"/>
    <property type="evidence" value="ECO:0007669"/>
    <property type="project" value="InterPro"/>
</dbReference>
<protein>
    <submittedName>
        <fullName evidence="11">RNA polymerase, sigma 54 subunit, RpoN</fullName>
    </submittedName>
</protein>
<feature type="domain" description="RNA polymerase sigma factor 54 core-binding" evidence="10">
    <location>
        <begin position="83"/>
        <end position="309"/>
    </location>
</feature>
<keyword evidence="4" id="KW-0548">Nucleotidyltransferase</keyword>
<evidence type="ECO:0000313" key="11">
    <source>
        <dbReference type="EMBL" id="AEB14941.1"/>
    </source>
</evidence>
<evidence type="ECO:0000256" key="7">
    <source>
        <dbReference type="ARBA" id="ARBA00023125"/>
    </source>
</evidence>
<dbReference type="Gene3D" id="1.10.10.60">
    <property type="entry name" value="Homeodomain-like"/>
    <property type="match status" value="1"/>
</dbReference>
<dbReference type="KEGG" id="tsu:Tresu_2070"/>
<keyword evidence="8" id="KW-0804">Transcription</keyword>
<keyword evidence="7" id="KW-0238">DNA-binding</keyword>
<dbReference type="PROSITE" id="PS00718">
    <property type="entry name" value="SIGMA54_2"/>
    <property type="match status" value="1"/>
</dbReference>
<dbReference type="AlphaFoldDB" id="F2NTF2"/>
<dbReference type="Gene3D" id="1.10.10.1330">
    <property type="entry name" value="RNA polymerase sigma-54 factor, core-binding domain"/>
    <property type="match status" value="1"/>
</dbReference>
<comment type="similarity">
    <text evidence="1">Belongs to the sigma-54 factor family.</text>
</comment>
<sequence length="477" mass="54474">MAGLEFQQKQIQSQIQIMSQKQIQALKLLAMNSKDLTEEIYKAAEENPALVITKDKSNWDGTKISSATASGEVASENFQAALEAKADERESLQEHLLSQLNAMRLGATEKTLCEKLIYNLDAKGFYILAPVSLLDKKNKLQTPGLLEKCIEIVRQFEPCGVCVANTEESLLVQAEQKENAPILAIFILDGKLKFLDPPRPEKVLQKIQEYLLEQKKLFANSQNEKYKNLNPVIQDVEKAIDFIRTLDPFPARNFSTKEIHFISPDVYVEKIQERFQENQIEDNIVTSGKNSWNVRLAKDNFPQVSINPEFLKLAKNNSKNSLSIKTEIKKAKDFLDTLEFRQNTLLRSCIEIVRTQTDFFLHGQGNLVPLRQQDIADKLKVHETTISRMANSKFLQCEWGLFDIKYFFTNAASKKNKTISQDKAMAELKKILNSSTGKKMSDKKLSEELEKLGIKIARRTVAKYRNKLNIDSSYNRQ</sequence>
<dbReference type="GO" id="GO:0016987">
    <property type="term" value="F:sigma factor activity"/>
    <property type="evidence" value="ECO:0007669"/>
    <property type="project" value="UniProtKB-KW"/>
</dbReference>
<gene>
    <name evidence="11" type="ordered locus">Tresu_2070</name>
</gene>
<dbReference type="GeneID" id="302999192"/>
<dbReference type="PANTHER" id="PTHR32248">
    <property type="entry name" value="RNA POLYMERASE SIGMA-54 FACTOR"/>
    <property type="match status" value="1"/>
</dbReference>
<keyword evidence="12" id="KW-1185">Reference proteome</keyword>
<evidence type="ECO:0000256" key="3">
    <source>
        <dbReference type="ARBA" id="ARBA00022679"/>
    </source>
</evidence>
<dbReference type="GO" id="GO:0003677">
    <property type="term" value="F:DNA binding"/>
    <property type="evidence" value="ECO:0007669"/>
    <property type="project" value="UniProtKB-KW"/>
</dbReference>
<evidence type="ECO:0000256" key="5">
    <source>
        <dbReference type="ARBA" id="ARBA00023015"/>
    </source>
</evidence>
<dbReference type="Pfam" id="PF04552">
    <property type="entry name" value="Sigma54_DBD"/>
    <property type="match status" value="1"/>
</dbReference>
<dbReference type="Pfam" id="PF04963">
    <property type="entry name" value="Sigma54_CBD"/>
    <property type="match status" value="1"/>
</dbReference>
<dbReference type="InterPro" id="IPR007046">
    <property type="entry name" value="RNA_pol_sigma_54_core-bd"/>
</dbReference>
<dbReference type="PIRSF" id="PIRSF000774">
    <property type="entry name" value="RpoN"/>
    <property type="match status" value="1"/>
</dbReference>
<dbReference type="InterPro" id="IPR007634">
    <property type="entry name" value="RNA_pol_sigma_54_DNA-bd"/>
</dbReference>
<dbReference type="Pfam" id="PF00309">
    <property type="entry name" value="Sigma54_AID"/>
    <property type="match status" value="1"/>
</dbReference>
<reference evidence="11 12" key="1">
    <citation type="journal article" date="2011" name="Stand. Genomic Sci.">
        <title>Complete genome sequence of Treponema succinifaciens type strain (6091).</title>
        <authorList>
            <person name="Han C."/>
            <person name="Gronow S."/>
            <person name="Teshima H."/>
            <person name="Lapidus A."/>
            <person name="Nolan M."/>
            <person name="Lucas S."/>
            <person name="Hammon N."/>
            <person name="Deshpande S."/>
            <person name="Cheng J.F."/>
            <person name="Zeytun A."/>
            <person name="Tapia R."/>
            <person name="Goodwin L."/>
            <person name="Pitluck S."/>
            <person name="Liolios K."/>
            <person name="Pagani I."/>
            <person name="Ivanova N."/>
            <person name="Mavromatis K."/>
            <person name="Mikhailova N."/>
            <person name="Huntemann M."/>
            <person name="Pati A."/>
            <person name="Chen A."/>
            <person name="Palaniappan K."/>
            <person name="Land M."/>
            <person name="Hauser L."/>
            <person name="Brambilla E.M."/>
            <person name="Rohde M."/>
            <person name="Goker M."/>
            <person name="Woyke T."/>
            <person name="Bristow J."/>
            <person name="Eisen J.A."/>
            <person name="Markowitz V."/>
            <person name="Hugenholtz P."/>
            <person name="Kyrpides N.C."/>
            <person name="Klenk H.P."/>
            <person name="Detter J.C."/>
        </authorList>
    </citation>
    <scope>NUCLEOTIDE SEQUENCE [LARGE SCALE GENOMIC DNA]</scope>
    <source>
        <strain evidence="12">ATCC 33096 / DSM 2489 / 6091</strain>
    </source>
</reference>
<dbReference type="eggNOG" id="COG1508">
    <property type="taxonomic scope" value="Bacteria"/>
</dbReference>
<evidence type="ECO:0000259" key="9">
    <source>
        <dbReference type="Pfam" id="PF04552"/>
    </source>
</evidence>
<dbReference type="InterPro" id="IPR000394">
    <property type="entry name" value="RNA_pol_sigma_54"/>
</dbReference>
<reference evidence="12" key="2">
    <citation type="submission" date="2011-04" db="EMBL/GenBank/DDBJ databases">
        <title>The complete genome of chromosome of Treponema succinifaciens DSM 2489.</title>
        <authorList>
            <person name="Lucas S."/>
            <person name="Copeland A."/>
            <person name="Lapidus A."/>
            <person name="Bruce D."/>
            <person name="Goodwin L."/>
            <person name="Pitluck S."/>
            <person name="Peters L."/>
            <person name="Kyrpides N."/>
            <person name="Mavromatis K."/>
            <person name="Ivanova N."/>
            <person name="Ovchinnikova G."/>
            <person name="Teshima H."/>
            <person name="Detter J.C."/>
            <person name="Tapia R."/>
            <person name="Han C."/>
            <person name="Land M."/>
            <person name="Hauser L."/>
            <person name="Markowitz V."/>
            <person name="Cheng J.-F."/>
            <person name="Hugenholtz P."/>
            <person name="Woyke T."/>
            <person name="Wu D."/>
            <person name="Gronow S."/>
            <person name="Wellnitz S."/>
            <person name="Brambilla E."/>
            <person name="Klenk H.-P."/>
            <person name="Eisen J.A."/>
        </authorList>
    </citation>
    <scope>NUCLEOTIDE SEQUENCE [LARGE SCALE GENOMIC DNA]</scope>
    <source>
        <strain evidence="12">ATCC 33096 / DSM 2489 / 6091</strain>
    </source>
</reference>
<organism evidence="11 12">
    <name type="scientific">Treponema succinifaciens (strain ATCC 33096 / DSM 2489 / 6091)</name>
    <dbReference type="NCBI Taxonomy" id="869209"/>
    <lineage>
        <taxon>Bacteria</taxon>
        <taxon>Pseudomonadati</taxon>
        <taxon>Spirochaetota</taxon>
        <taxon>Spirochaetia</taxon>
        <taxon>Spirochaetales</taxon>
        <taxon>Treponemataceae</taxon>
        <taxon>Treponema</taxon>
    </lineage>
</organism>
<dbReference type="PROSITE" id="PS50044">
    <property type="entry name" value="SIGMA54_3"/>
    <property type="match status" value="1"/>
</dbReference>
<dbReference type="GO" id="GO:0016779">
    <property type="term" value="F:nucleotidyltransferase activity"/>
    <property type="evidence" value="ECO:0007669"/>
    <property type="project" value="UniProtKB-KW"/>
</dbReference>
<evidence type="ECO:0000256" key="1">
    <source>
        <dbReference type="ARBA" id="ARBA00008798"/>
    </source>
</evidence>
<keyword evidence="2" id="KW-0240">DNA-directed RNA polymerase</keyword>
<keyword evidence="5" id="KW-0805">Transcription regulation</keyword>
<dbReference type="EMBL" id="CP002631">
    <property type="protein sequence ID" value="AEB14941.1"/>
    <property type="molecule type" value="Genomic_DNA"/>
</dbReference>
<evidence type="ECO:0000313" key="12">
    <source>
        <dbReference type="Proteomes" id="UP000006852"/>
    </source>
</evidence>
<dbReference type="HOGENOM" id="CLU_020569_0_1_12"/>
<keyword evidence="6" id="KW-0731">Sigma factor</keyword>
<dbReference type="InterPro" id="IPR038709">
    <property type="entry name" value="RpoN_core-bd_sf"/>
</dbReference>
<dbReference type="GO" id="GO:0000428">
    <property type="term" value="C:DNA-directed RNA polymerase complex"/>
    <property type="evidence" value="ECO:0007669"/>
    <property type="project" value="UniProtKB-KW"/>
</dbReference>
<evidence type="ECO:0000259" key="10">
    <source>
        <dbReference type="Pfam" id="PF04963"/>
    </source>
</evidence>
<evidence type="ECO:0000256" key="2">
    <source>
        <dbReference type="ARBA" id="ARBA00022478"/>
    </source>
</evidence>
<dbReference type="RefSeq" id="WP_013702195.1">
    <property type="nucleotide sequence ID" value="NC_015385.1"/>
</dbReference>
<dbReference type="GO" id="GO:0006352">
    <property type="term" value="P:DNA-templated transcription initiation"/>
    <property type="evidence" value="ECO:0007669"/>
    <property type="project" value="InterPro"/>
</dbReference>
<accession>F2NTF2</accession>